<sequence length="121" mass="13073">MLENGVGALRPIRAVLDATLARLRPPPRTPSSRRAKTPICKLNWTAAAAGCLLTIKEMALIATARKLQMNACFFAAADVTIETPRVEAEPANLVRSVALIHQIAADSTKTPAVFFDRLLSH</sequence>
<protein>
    <submittedName>
        <fullName evidence="1">Uncharacterized protein</fullName>
    </submittedName>
</protein>
<gene>
    <name evidence="1" type="ORF">J1C56_32380</name>
</gene>
<evidence type="ECO:0000313" key="2">
    <source>
        <dbReference type="Proteomes" id="UP001138921"/>
    </source>
</evidence>
<dbReference type="AlphaFoldDB" id="A0A9X1AIV0"/>
<reference evidence="1" key="2">
    <citation type="submission" date="2021-03" db="EMBL/GenBank/DDBJ databases">
        <authorList>
            <person name="Artuso I."/>
            <person name="Turrini P."/>
            <person name="Pirolo M."/>
            <person name="Lugli G.A."/>
            <person name="Ventura M."/>
            <person name="Visca P."/>
        </authorList>
    </citation>
    <scope>NUCLEOTIDE SEQUENCE</scope>
    <source>
        <strain evidence="1">LMG 26462</strain>
    </source>
</reference>
<dbReference type="EMBL" id="JAFLWW010000020">
    <property type="protein sequence ID" value="MBT1160228.1"/>
    <property type="molecule type" value="Genomic_DNA"/>
</dbReference>
<keyword evidence="2" id="KW-1185">Reference proteome</keyword>
<dbReference type="Proteomes" id="UP001138921">
    <property type="component" value="Unassembled WGS sequence"/>
</dbReference>
<organism evidence="1 2">
    <name type="scientific">Aminobacter anthyllidis</name>
    <dbReference type="NCBI Taxonomy" id="1035067"/>
    <lineage>
        <taxon>Bacteria</taxon>
        <taxon>Pseudomonadati</taxon>
        <taxon>Pseudomonadota</taxon>
        <taxon>Alphaproteobacteria</taxon>
        <taxon>Hyphomicrobiales</taxon>
        <taxon>Phyllobacteriaceae</taxon>
        <taxon>Aminobacter</taxon>
    </lineage>
</organism>
<accession>A0A9X1AIV0</accession>
<reference evidence="1" key="1">
    <citation type="journal article" date="2021" name="Microorganisms">
        <title>Phylogenomic Reconstruction and Metabolic Potential of the Genus Aminobacter.</title>
        <authorList>
            <person name="Artuso I."/>
            <person name="Turrini P."/>
            <person name="Pirolo M."/>
            <person name="Lugli G.A."/>
            <person name="Ventura M."/>
            <person name="Visca P."/>
        </authorList>
    </citation>
    <scope>NUCLEOTIDE SEQUENCE</scope>
    <source>
        <strain evidence="1">LMG 26462</strain>
    </source>
</reference>
<name>A0A9X1AIV0_9HYPH</name>
<proteinExistence type="predicted"/>
<dbReference type="RefSeq" id="WP_214394014.1">
    <property type="nucleotide sequence ID" value="NZ_JAFLWW010000020.1"/>
</dbReference>
<evidence type="ECO:0000313" key="1">
    <source>
        <dbReference type="EMBL" id="MBT1160228.1"/>
    </source>
</evidence>
<comment type="caution">
    <text evidence="1">The sequence shown here is derived from an EMBL/GenBank/DDBJ whole genome shotgun (WGS) entry which is preliminary data.</text>
</comment>